<accession>A0ABR1J9J8</accession>
<evidence type="ECO:0000313" key="3">
    <source>
        <dbReference type="EMBL" id="KAK7452707.1"/>
    </source>
</evidence>
<feature type="transmembrane region" description="Helical" evidence="1">
    <location>
        <begin position="385"/>
        <end position="403"/>
    </location>
</feature>
<proteinExistence type="predicted"/>
<evidence type="ECO:0000259" key="2">
    <source>
        <dbReference type="Pfam" id="PF01926"/>
    </source>
</evidence>
<reference evidence="3 4" key="1">
    <citation type="submission" date="2024-01" db="EMBL/GenBank/DDBJ databases">
        <title>A draft genome for the cacao thread blight pathogen Marasmiellus scandens.</title>
        <authorList>
            <person name="Baruah I.K."/>
            <person name="Leung J."/>
            <person name="Bukari Y."/>
            <person name="Amoako-Attah I."/>
            <person name="Meinhardt L.W."/>
            <person name="Bailey B.A."/>
            <person name="Cohen S.P."/>
        </authorList>
    </citation>
    <scope>NUCLEOTIDE SEQUENCE [LARGE SCALE GENOMIC DNA]</scope>
    <source>
        <strain evidence="3 4">GH-19</strain>
    </source>
</reference>
<keyword evidence="4" id="KW-1185">Reference proteome</keyword>
<sequence>MLGLGNEDGQSREIRQKYGETEVTIMVKWKVMNQAITQTTTEDISRICPQFRILIIGKSGVGKSSLINKVFGVPIAMVSDLKPGEADINHGFTPDQNKRLVLHDSRGFEPGEIENFRLVEQFIEGRSREPHIKNRLHAVWLCLEIPSAGGRVIETGVEEFLNRKVSGELGSIPVIAVFTKYDELVDRAEFSIDSERTKGLSDEAILKIADEDAKKILEAECIEPFKKGFGDKIPYIIVSTRKGYEDKIDGLVELTYRSVEEHVSSEPSIVSAMAQRPNPSVKINASIAVGKKKYWKGLASGTNFPGQSLKNCLTIIHLDIIAVWNFDDPHRYLRSIEFEALMYSLVDNLSNGNPSNPTRILSVGLSMVGTIAGIVSALAGPAAPIVVPIAASTVLVAWLYEIYKQSDEILQRLMAYIVDLTLIMQNLFLLAIIDHHPVNRRLIKLAFKAYRESPVKDSVHSEIREYVKRTGVVDRVNRDGALDKIVELIERNRIESAEMRSLRGRIGEIDSLEDEPWDVEQSERRV</sequence>
<dbReference type="InterPro" id="IPR006073">
    <property type="entry name" value="GTP-bd"/>
</dbReference>
<keyword evidence="1" id="KW-1133">Transmembrane helix</keyword>
<comment type="caution">
    <text evidence="3">The sequence shown here is derived from an EMBL/GenBank/DDBJ whole genome shotgun (WGS) entry which is preliminary data.</text>
</comment>
<keyword evidence="1" id="KW-0472">Membrane</keyword>
<name>A0ABR1J9J8_9AGAR</name>
<dbReference type="InterPro" id="IPR027417">
    <property type="entry name" value="P-loop_NTPase"/>
</dbReference>
<evidence type="ECO:0000313" key="4">
    <source>
        <dbReference type="Proteomes" id="UP001498398"/>
    </source>
</evidence>
<dbReference type="SUPFAM" id="SSF52540">
    <property type="entry name" value="P-loop containing nucleoside triphosphate hydrolases"/>
    <property type="match status" value="1"/>
</dbReference>
<dbReference type="Gene3D" id="3.40.50.300">
    <property type="entry name" value="P-loop containing nucleotide triphosphate hydrolases"/>
    <property type="match status" value="1"/>
</dbReference>
<dbReference type="EMBL" id="JBANRG010000028">
    <property type="protein sequence ID" value="KAK7452707.1"/>
    <property type="molecule type" value="Genomic_DNA"/>
</dbReference>
<keyword evidence="1" id="KW-0812">Transmembrane</keyword>
<gene>
    <name evidence="3" type="ORF">VKT23_012109</name>
</gene>
<organism evidence="3 4">
    <name type="scientific">Marasmiellus scandens</name>
    <dbReference type="NCBI Taxonomy" id="2682957"/>
    <lineage>
        <taxon>Eukaryota</taxon>
        <taxon>Fungi</taxon>
        <taxon>Dikarya</taxon>
        <taxon>Basidiomycota</taxon>
        <taxon>Agaricomycotina</taxon>
        <taxon>Agaricomycetes</taxon>
        <taxon>Agaricomycetidae</taxon>
        <taxon>Agaricales</taxon>
        <taxon>Marasmiineae</taxon>
        <taxon>Omphalotaceae</taxon>
        <taxon>Marasmiellus</taxon>
    </lineage>
</organism>
<protein>
    <recommendedName>
        <fullName evidence="2">G domain-containing protein</fullName>
    </recommendedName>
</protein>
<evidence type="ECO:0000256" key="1">
    <source>
        <dbReference type="SAM" id="Phobius"/>
    </source>
</evidence>
<feature type="domain" description="G" evidence="2">
    <location>
        <begin position="52"/>
        <end position="131"/>
    </location>
</feature>
<feature type="transmembrane region" description="Helical" evidence="1">
    <location>
        <begin position="415"/>
        <end position="433"/>
    </location>
</feature>
<dbReference type="Proteomes" id="UP001498398">
    <property type="component" value="Unassembled WGS sequence"/>
</dbReference>
<dbReference type="Pfam" id="PF01926">
    <property type="entry name" value="MMR_HSR1"/>
    <property type="match status" value="1"/>
</dbReference>